<dbReference type="EMBL" id="QKWP01002394">
    <property type="protein sequence ID" value="RIB03494.1"/>
    <property type="molecule type" value="Genomic_DNA"/>
</dbReference>
<proteinExistence type="predicted"/>
<evidence type="ECO:0000313" key="2">
    <source>
        <dbReference type="Proteomes" id="UP000266673"/>
    </source>
</evidence>
<accession>A0A397TZX2</accession>
<dbReference type="OrthoDB" id="2415092at2759"/>
<sequence>MAQFSPTISNVTFAPPLLINNFYKNEKHFKNQSSMQKSQEYRQPLQSLSVSKYTNSLCNIQVEYPNIYVTRIISKNPIEYSYKVLRLGYYPSHIKMTKRTTVNGVCYPISTDYIIRLNISGVEATCLTEYQFNGKVKFIVNWVNNKNKEESVTSEQSASHAAQLFLKKLQGNENSRLSGIILFGFDLNCLDQRRINAQAKSISSHIRKKEYNDLKSESQ</sequence>
<evidence type="ECO:0000313" key="1">
    <source>
        <dbReference type="EMBL" id="RIB03494.1"/>
    </source>
</evidence>
<protein>
    <submittedName>
        <fullName evidence="1">Uncharacterized protein</fullName>
    </submittedName>
</protein>
<keyword evidence="2" id="KW-1185">Reference proteome</keyword>
<reference evidence="1 2" key="1">
    <citation type="submission" date="2018-06" db="EMBL/GenBank/DDBJ databases">
        <title>Comparative genomics reveals the genomic features of Rhizophagus irregularis, R. cerebriforme, R. diaphanum and Gigaspora rosea, and their symbiotic lifestyle signature.</title>
        <authorList>
            <person name="Morin E."/>
            <person name="San Clemente H."/>
            <person name="Chen E.C.H."/>
            <person name="De La Providencia I."/>
            <person name="Hainaut M."/>
            <person name="Kuo A."/>
            <person name="Kohler A."/>
            <person name="Murat C."/>
            <person name="Tang N."/>
            <person name="Roy S."/>
            <person name="Loubradou J."/>
            <person name="Henrissat B."/>
            <person name="Grigoriev I.V."/>
            <person name="Corradi N."/>
            <person name="Roux C."/>
            <person name="Martin F.M."/>
        </authorList>
    </citation>
    <scope>NUCLEOTIDE SEQUENCE [LARGE SCALE GENOMIC DNA]</scope>
    <source>
        <strain evidence="1 2">DAOM 194757</strain>
    </source>
</reference>
<gene>
    <name evidence="1" type="ORF">C2G38_2224891</name>
</gene>
<name>A0A397TZX2_9GLOM</name>
<dbReference type="AlphaFoldDB" id="A0A397TZX2"/>
<comment type="caution">
    <text evidence="1">The sequence shown here is derived from an EMBL/GenBank/DDBJ whole genome shotgun (WGS) entry which is preliminary data.</text>
</comment>
<dbReference type="Proteomes" id="UP000266673">
    <property type="component" value="Unassembled WGS sequence"/>
</dbReference>
<organism evidence="1 2">
    <name type="scientific">Gigaspora rosea</name>
    <dbReference type="NCBI Taxonomy" id="44941"/>
    <lineage>
        <taxon>Eukaryota</taxon>
        <taxon>Fungi</taxon>
        <taxon>Fungi incertae sedis</taxon>
        <taxon>Mucoromycota</taxon>
        <taxon>Glomeromycotina</taxon>
        <taxon>Glomeromycetes</taxon>
        <taxon>Diversisporales</taxon>
        <taxon>Gigasporaceae</taxon>
        <taxon>Gigaspora</taxon>
    </lineage>
</organism>